<protein>
    <recommendedName>
        <fullName evidence="4">Hydrophobin</fullName>
    </recommendedName>
</protein>
<reference evidence="2 3" key="1">
    <citation type="submission" date="2017-12" db="EMBL/GenBank/DDBJ databases">
        <title>Comparative genomics of Botrytis spp.</title>
        <authorList>
            <person name="Valero-Jimenez C.A."/>
            <person name="Tapia P."/>
            <person name="Veloso J."/>
            <person name="Silva-Moreno E."/>
            <person name="Staats M."/>
            <person name="Valdes J.H."/>
            <person name="Van Kan J.A.L."/>
        </authorList>
    </citation>
    <scope>NUCLEOTIDE SEQUENCE [LARGE SCALE GENOMIC DNA]</scope>
    <source>
        <strain evidence="2 3">Be9601</strain>
    </source>
</reference>
<evidence type="ECO:0008006" key="4">
    <source>
        <dbReference type="Google" id="ProtNLM"/>
    </source>
</evidence>
<gene>
    <name evidence="2" type="ORF">BELL_0020g00310</name>
</gene>
<keyword evidence="3" id="KW-1185">Reference proteome</keyword>
<proteinExistence type="predicted"/>
<name>A0A4Z1K314_9HELO</name>
<feature type="chain" id="PRO_5021250195" description="Hydrophobin" evidence="1">
    <location>
        <begin position="19"/>
        <end position="199"/>
    </location>
</feature>
<evidence type="ECO:0000313" key="2">
    <source>
        <dbReference type="EMBL" id="TGO79894.1"/>
    </source>
</evidence>
<comment type="caution">
    <text evidence="2">The sequence shown here is derived from an EMBL/GenBank/DDBJ whole genome shotgun (WGS) entry which is preliminary data.</text>
</comment>
<organism evidence="2 3">
    <name type="scientific">Botrytis elliptica</name>
    <dbReference type="NCBI Taxonomy" id="278938"/>
    <lineage>
        <taxon>Eukaryota</taxon>
        <taxon>Fungi</taxon>
        <taxon>Dikarya</taxon>
        <taxon>Ascomycota</taxon>
        <taxon>Pezizomycotina</taxon>
        <taxon>Leotiomycetes</taxon>
        <taxon>Helotiales</taxon>
        <taxon>Sclerotiniaceae</taxon>
        <taxon>Botrytis</taxon>
    </lineage>
</organism>
<dbReference type="Proteomes" id="UP000297229">
    <property type="component" value="Unassembled WGS sequence"/>
</dbReference>
<accession>A0A4Z1K314</accession>
<feature type="signal peptide" evidence="1">
    <location>
        <begin position="1"/>
        <end position="18"/>
    </location>
</feature>
<evidence type="ECO:0000313" key="3">
    <source>
        <dbReference type="Proteomes" id="UP000297229"/>
    </source>
</evidence>
<dbReference type="AlphaFoldDB" id="A0A4Z1K314"/>
<sequence length="199" mass="22123">MKFSCIAVITIAVSTATGAYIDNTLADKTAVDSELFNDTTYGHQNSIVTRNDTTSTNITTLDSSSNDEDAATESIEAEKEYEEEAAEVAEDIALDVQDDLEDNKPLPPGKLCATRRKPRCCELGGRLYKDGCERLSLPLPANRKEFRSTCEDMNKVAYCCKNSIDMGSCVAKQENKWTLLETWTRRGYRKGVQNERGLL</sequence>
<keyword evidence="1" id="KW-0732">Signal</keyword>
<evidence type="ECO:0000256" key="1">
    <source>
        <dbReference type="SAM" id="SignalP"/>
    </source>
</evidence>
<dbReference type="EMBL" id="PQXM01000020">
    <property type="protein sequence ID" value="TGO79894.1"/>
    <property type="molecule type" value="Genomic_DNA"/>
</dbReference>